<dbReference type="SUPFAM" id="SSF100950">
    <property type="entry name" value="NagB/RpiA/CoA transferase-like"/>
    <property type="match status" value="1"/>
</dbReference>
<name>A0A7W6DJE5_9SPHN</name>
<dbReference type="RefSeq" id="WP_183954784.1">
    <property type="nucleotide sequence ID" value="NZ_JACIEB010000002.1"/>
</dbReference>
<dbReference type="GO" id="GO:0009396">
    <property type="term" value="P:folic acid-containing compound biosynthetic process"/>
    <property type="evidence" value="ECO:0007669"/>
    <property type="project" value="TreeGrafter"/>
</dbReference>
<reference evidence="6 7" key="1">
    <citation type="submission" date="2020-08" db="EMBL/GenBank/DDBJ databases">
        <title>Genomic Encyclopedia of Type Strains, Phase IV (KMG-IV): sequencing the most valuable type-strain genomes for metagenomic binning, comparative biology and taxonomic classification.</title>
        <authorList>
            <person name="Goeker M."/>
        </authorList>
    </citation>
    <scope>NUCLEOTIDE SEQUENCE [LARGE SCALE GENOMIC DNA]</scope>
    <source>
        <strain evidence="6 7">DSM 29348</strain>
    </source>
</reference>
<keyword evidence="5" id="KW-0460">Magnesium</keyword>
<evidence type="ECO:0000313" key="7">
    <source>
        <dbReference type="Proteomes" id="UP000552757"/>
    </source>
</evidence>
<evidence type="ECO:0000313" key="6">
    <source>
        <dbReference type="EMBL" id="MBB3981735.1"/>
    </source>
</evidence>
<dbReference type="GO" id="GO:0005524">
    <property type="term" value="F:ATP binding"/>
    <property type="evidence" value="ECO:0007669"/>
    <property type="project" value="UniProtKB-KW"/>
</dbReference>
<keyword evidence="2 4" id="KW-0547">Nucleotide-binding</keyword>
<evidence type="ECO:0000256" key="3">
    <source>
        <dbReference type="ARBA" id="ARBA00022840"/>
    </source>
</evidence>
<dbReference type="NCBIfam" id="TIGR02727">
    <property type="entry name" value="MTHFS_bact"/>
    <property type="match status" value="1"/>
</dbReference>
<dbReference type="InterPro" id="IPR024185">
    <property type="entry name" value="FTHF_cligase-like_sf"/>
</dbReference>
<feature type="binding site" evidence="4">
    <location>
        <begin position="11"/>
        <end position="15"/>
    </location>
    <ligand>
        <name>ATP</name>
        <dbReference type="ChEBI" id="CHEBI:30616"/>
    </ligand>
</feature>
<dbReference type="EC" id="6.3.3.2" evidence="5"/>
<dbReference type="AlphaFoldDB" id="A0A7W6DJE5"/>
<comment type="similarity">
    <text evidence="1 5">Belongs to the 5-formyltetrahydrofolate cyclo-ligase family.</text>
</comment>
<dbReference type="PANTHER" id="PTHR23407">
    <property type="entry name" value="ATPASE INHIBITOR/5-FORMYLTETRAHYDROFOLATE CYCLO-LIGASE"/>
    <property type="match status" value="1"/>
</dbReference>
<dbReference type="InterPro" id="IPR002698">
    <property type="entry name" value="FTHF_cligase"/>
</dbReference>
<feature type="binding site" evidence="4">
    <location>
        <position position="64"/>
    </location>
    <ligand>
        <name>substrate</name>
    </ligand>
</feature>
<dbReference type="InterPro" id="IPR037171">
    <property type="entry name" value="NagB/RpiA_transferase-like"/>
</dbReference>
<dbReference type="GO" id="GO:0046872">
    <property type="term" value="F:metal ion binding"/>
    <property type="evidence" value="ECO:0007669"/>
    <property type="project" value="UniProtKB-KW"/>
</dbReference>
<feature type="binding site" evidence="4">
    <location>
        <begin position="139"/>
        <end position="147"/>
    </location>
    <ligand>
        <name>ATP</name>
        <dbReference type="ChEBI" id="CHEBI:30616"/>
    </ligand>
</feature>
<gene>
    <name evidence="6" type="ORF">GGR44_001382</name>
</gene>
<proteinExistence type="inferred from homology"/>
<keyword evidence="7" id="KW-1185">Reference proteome</keyword>
<comment type="catalytic activity">
    <reaction evidence="5">
        <text>(6S)-5-formyl-5,6,7,8-tetrahydrofolate + ATP = (6R)-5,10-methenyltetrahydrofolate + ADP + phosphate</text>
        <dbReference type="Rhea" id="RHEA:10488"/>
        <dbReference type="ChEBI" id="CHEBI:30616"/>
        <dbReference type="ChEBI" id="CHEBI:43474"/>
        <dbReference type="ChEBI" id="CHEBI:57455"/>
        <dbReference type="ChEBI" id="CHEBI:57457"/>
        <dbReference type="ChEBI" id="CHEBI:456216"/>
        <dbReference type="EC" id="6.3.3.2"/>
    </reaction>
</comment>
<sequence length="196" mass="21346">MTDDGDDDLDKAALRRIARQRRRNFIASLDALAHRLAFKALPSPLARRIADAGTVALYMPMDDEAPATRLAAPLAAMGKALALPRVLDRLGGMDFVIWRPEDQLFPGLHGTSHPEPAGPPVAPDVIIAPLVGFDRAMNRLGQGGGYYDRAFARHPDALRIGLAWSVQEMDVVPADPWDLPLHAVLTEVEYIEGADL</sequence>
<dbReference type="PIRSF" id="PIRSF006806">
    <property type="entry name" value="FTHF_cligase"/>
    <property type="match status" value="1"/>
</dbReference>
<dbReference type="Pfam" id="PF01812">
    <property type="entry name" value="5-FTHF_cyc-lig"/>
    <property type="match status" value="1"/>
</dbReference>
<keyword evidence="5" id="KW-0479">Metal-binding</keyword>
<keyword evidence="3 4" id="KW-0067">ATP-binding</keyword>
<organism evidence="6 7">
    <name type="scientific">Sphingobium fontiphilum</name>
    <dbReference type="NCBI Taxonomy" id="944425"/>
    <lineage>
        <taxon>Bacteria</taxon>
        <taxon>Pseudomonadati</taxon>
        <taxon>Pseudomonadota</taxon>
        <taxon>Alphaproteobacteria</taxon>
        <taxon>Sphingomonadales</taxon>
        <taxon>Sphingomonadaceae</taxon>
        <taxon>Sphingobium</taxon>
    </lineage>
</organism>
<evidence type="ECO:0000256" key="1">
    <source>
        <dbReference type="ARBA" id="ARBA00010638"/>
    </source>
</evidence>
<dbReference type="PANTHER" id="PTHR23407:SF1">
    <property type="entry name" value="5-FORMYLTETRAHYDROFOLATE CYCLO-LIGASE"/>
    <property type="match status" value="1"/>
</dbReference>
<evidence type="ECO:0000256" key="4">
    <source>
        <dbReference type="PIRSR" id="PIRSR006806-1"/>
    </source>
</evidence>
<evidence type="ECO:0000256" key="5">
    <source>
        <dbReference type="RuleBase" id="RU361279"/>
    </source>
</evidence>
<comment type="cofactor">
    <cofactor evidence="5">
        <name>Mg(2+)</name>
        <dbReference type="ChEBI" id="CHEBI:18420"/>
    </cofactor>
</comment>
<feature type="binding site" evidence="4">
    <location>
        <position position="59"/>
    </location>
    <ligand>
        <name>substrate</name>
    </ligand>
</feature>
<dbReference type="Proteomes" id="UP000552757">
    <property type="component" value="Unassembled WGS sequence"/>
</dbReference>
<protein>
    <recommendedName>
        <fullName evidence="5">5-formyltetrahydrofolate cyclo-ligase</fullName>
        <ecNumber evidence="5">6.3.3.2</ecNumber>
    </recommendedName>
</protein>
<evidence type="ECO:0000256" key="2">
    <source>
        <dbReference type="ARBA" id="ARBA00022741"/>
    </source>
</evidence>
<dbReference type="EMBL" id="JACIEB010000002">
    <property type="protein sequence ID" value="MBB3981735.1"/>
    <property type="molecule type" value="Genomic_DNA"/>
</dbReference>
<dbReference type="GO" id="GO:0030272">
    <property type="term" value="F:5-formyltetrahydrofolate cyclo-ligase activity"/>
    <property type="evidence" value="ECO:0007669"/>
    <property type="project" value="UniProtKB-EC"/>
</dbReference>
<dbReference type="GO" id="GO:0035999">
    <property type="term" value="P:tetrahydrofolate interconversion"/>
    <property type="evidence" value="ECO:0007669"/>
    <property type="project" value="TreeGrafter"/>
</dbReference>
<accession>A0A7W6DJE5</accession>
<comment type="caution">
    <text evidence="6">The sequence shown here is derived from an EMBL/GenBank/DDBJ whole genome shotgun (WGS) entry which is preliminary data.</text>
</comment>
<keyword evidence="6" id="KW-0436">Ligase</keyword>
<dbReference type="Gene3D" id="3.40.50.10420">
    <property type="entry name" value="NagB/RpiA/CoA transferase-like"/>
    <property type="match status" value="1"/>
</dbReference>